<keyword evidence="2" id="KW-0238">DNA-binding</keyword>
<dbReference type="PROSITE" id="PS51737">
    <property type="entry name" value="RECOMBINASE_DNA_BIND"/>
    <property type="match status" value="1"/>
</dbReference>
<dbReference type="Proteomes" id="UP000502136">
    <property type="component" value="Chromosome"/>
</dbReference>
<dbReference type="SMART" id="SM00857">
    <property type="entry name" value="Resolvase"/>
    <property type="match status" value="1"/>
</dbReference>
<dbReference type="GO" id="GO:0015074">
    <property type="term" value="P:DNA integration"/>
    <property type="evidence" value="ECO:0007669"/>
    <property type="project" value="UniProtKB-KW"/>
</dbReference>
<evidence type="ECO:0000259" key="7">
    <source>
        <dbReference type="PROSITE" id="PS51736"/>
    </source>
</evidence>
<keyword evidence="6" id="KW-0175">Coiled coil</keyword>
<feature type="coiled-coil region" evidence="6">
    <location>
        <begin position="387"/>
        <end position="451"/>
    </location>
</feature>
<reference evidence="9 10" key="1">
    <citation type="submission" date="2020-04" db="EMBL/GenBank/DDBJ databases">
        <title>Novel Paenibacillus strain UniB2 isolated from commercial digestive syrup.</title>
        <authorList>
            <person name="Thorat V."/>
            <person name="Kirdat K."/>
            <person name="Tiwarekar B."/>
            <person name="Yadav A."/>
        </authorList>
    </citation>
    <scope>NUCLEOTIDE SEQUENCE [LARGE SCALE GENOMIC DNA]</scope>
    <source>
        <strain evidence="9 10">UniB2</strain>
    </source>
</reference>
<dbReference type="InterPro" id="IPR006119">
    <property type="entry name" value="Resolv_N"/>
</dbReference>
<dbReference type="Gene3D" id="3.90.1750.20">
    <property type="entry name" value="Putative Large Serine Recombinase, Chain B, Domain 2"/>
    <property type="match status" value="1"/>
</dbReference>
<dbReference type="InterPro" id="IPR006118">
    <property type="entry name" value="Recombinase_CS"/>
</dbReference>
<dbReference type="InterPro" id="IPR038109">
    <property type="entry name" value="DNA_bind_recomb_sf"/>
</dbReference>
<dbReference type="InterPro" id="IPR025827">
    <property type="entry name" value="Zn_ribbon_recom_dom"/>
</dbReference>
<gene>
    <name evidence="9" type="ORF">HGI30_14915</name>
</gene>
<evidence type="ECO:0000256" key="4">
    <source>
        <dbReference type="PIRSR" id="PIRSR606118-50"/>
    </source>
</evidence>
<dbReference type="AlphaFoldDB" id="A0A6H2GZ62"/>
<dbReference type="PROSITE" id="PS00397">
    <property type="entry name" value="RECOMBINASES_1"/>
    <property type="match status" value="1"/>
</dbReference>
<evidence type="ECO:0000256" key="6">
    <source>
        <dbReference type="SAM" id="Coils"/>
    </source>
</evidence>
<dbReference type="PROSITE" id="PS51736">
    <property type="entry name" value="RECOMBINASES_3"/>
    <property type="match status" value="1"/>
</dbReference>
<evidence type="ECO:0000256" key="1">
    <source>
        <dbReference type="ARBA" id="ARBA00022908"/>
    </source>
</evidence>
<feature type="domain" description="Resolvase/invertase-type recombinase catalytic" evidence="7">
    <location>
        <begin position="1"/>
        <end position="143"/>
    </location>
</feature>
<dbReference type="Pfam" id="PF00239">
    <property type="entry name" value="Resolvase"/>
    <property type="match status" value="1"/>
</dbReference>
<dbReference type="CDD" id="cd00338">
    <property type="entry name" value="Ser_Recombinase"/>
    <property type="match status" value="1"/>
</dbReference>
<dbReference type="RefSeq" id="WP_168908276.1">
    <property type="nucleotide sequence ID" value="NZ_CP051428.1"/>
</dbReference>
<feature type="active site" description="O-(5'-phospho-DNA)-serine intermediate" evidence="4 5">
    <location>
        <position position="9"/>
    </location>
</feature>
<dbReference type="KEGG" id="palr:HGI30_14915"/>
<dbReference type="GO" id="GO:0000150">
    <property type="term" value="F:DNA strand exchange activity"/>
    <property type="evidence" value="ECO:0007669"/>
    <property type="project" value="InterPro"/>
</dbReference>
<dbReference type="InterPro" id="IPR036162">
    <property type="entry name" value="Resolvase-like_N_sf"/>
</dbReference>
<dbReference type="Pfam" id="PF07508">
    <property type="entry name" value="Recombinase"/>
    <property type="match status" value="1"/>
</dbReference>
<feature type="domain" description="Recombinase" evidence="8">
    <location>
        <begin position="151"/>
        <end position="288"/>
    </location>
</feature>
<dbReference type="PANTHER" id="PTHR30461">
    <property type="entry name" value="DNA-INVERTASE FROM LAMBDOID PROPHAGE"/>
    <property type="match status" value="1"/>
</dbReference>
<dbReference type="InterPro" id="IPR050639">
    <property type="entry name" value="SSR_resolvase"/>
</dbReference>
<organism evidence="9 10">
    <name type="scientific">Paenibacillus albicereus</name>
    <dbReference type="NCBI Taxonomy" id="2726185"/>
    <lineage>
        <taxon>Bacteria</taxon>
        <taxon>Bacillati</taxon>
        <taxon>Bacillota</taxon>
        <taxon>Bacilli</taxon>
        <taxon>Bacillales</taxon>
        <taxon>Paenibacillaceae</taxon>
        <taxon>Paenibacillus</taxon>
    </lineage>
</organism>
<evidence type="ECO:0000313" key="9">
    <source>
        <dbReference type="EMBL" id="QJC52724.1"/>
    </source>
</evidence>
<dbReference type="GO" id="GO:0003677">
    <property type="term" value="F:DNA binding"/>
    <property type="evidence" value="ECO:0007669"/>
    <property type="project" value="UniProtKB-KW"/>
</dbReference>
<evidence type="ECO:0000256" key="2">
    <source>
        <dbReference type="ARBA" id="ARBA00023125"/>
    </source>
</evidence>
<dbReference type="Gene3D" id="3.40.50.1390">
    <property type="entry name" value="Resolvase, N-terminal catalytic domain"/>
    <property type="match status" value="1"/>
</dbReference>
<dbReference type="SUPFAM" id="SSF53041">
    <property type="entry name" value="Resolvase-like"/>
    <property type="match status" value="1"/>
</dbReference>
<evidence type="ECO:0000256" key="3">
    <source>
        <dbReference type="ARBA" id="ARBA00023172"/>
    </source>
</evidence>
<evidence type="ECO:0000256" key="5">
    <source>
        <dbReference type="PROSITE-ProRule" id="PRU10137"/>
    </source>
</evidence>
<evidence type="ECO:0000313" key="10">
    <source>
        <dbReference type="Proteomes" id="UP000502136"/>
    </source>
</evidence>
<dbReference type="EMBL" id="CP051428">
    <property type="protein sequence ID" value="QJC52724.1"/>
    <property type="molecule type" value="Genomic_DNA"/>
</dbReference>
<protein>
    <submittedName>
        <fullName evidence="9">Recombinase family protein</fullName>
    </submittedName>
</protein>
<keyword evidence="3" id="KW-0233">DNA recombination</keyword>
<evidence type="ECO:0000259" key="8">
    <source>
        <dbReference type="PROSITE" id="PS51737"/>
    </source>
</evidence>
<accession>A0A6H2GZ62</accession>
<dbReference type="PANTHER" id="PTHR30461:SF23">
    <property type="entry name" value="DNA RECOMBINASE-RELATED"/>
    <property type="match status" value="1"/>
</dbReference>
<dbReference type="InterPro" id="IPR011109">
    <property type="entry name" value="DNA_bind_recombinase_dom"/>
</dbReference>
<name>A0A6H2GZ62_9BACL</name>
<proteinExistence type="predicted"/>
<keyword evidence="1" id="KW-0229">DNA integration</keyword>
<dbReference type="Pfam" id="PF13408">
    <property type="entry name" value="Zn_ribbon_recom"/>
    <property type="match status" value="1"/>
</dbReference>
<sequence>MIGIYVRVSTEEQAKNGYSIKDQIRQCKNKAKGNDVLEYIDEGYSGEFLERPALEKLRNDVRDGVISTVIVYDPDRWSRNLMNQLIITEEIEKRAKLVFVNSEYEKSPEGRLFYQIRGAVSEFEKAKITERMGRGRKEKARQGKVVKNSQLYGYNFNTESSMYEIHPDESKVVKMIFDLFTLPDSPVKGINGIANFLTSQGVPTKRGAPVWHRQVVRQILLNQSYVGNYFQNRWNTEGMLGNKYRDPDEKIPMRERPESEWIELSIPPIIEEVQFARAQQLIGESKRRFAKEGLRKYLLSGLVRCGECENTMTGLRAKHWGKHKLEYSDTKNFSGAKFKGCGMRISCEKLDEEVWQTVLAWLTRSDHQTAAAEEVARPDRSLEELEFERIEKEIEKVGNRRKNLIKLFAEIEDEIGQSDIRNELRDLAEKEKQMKSNLEQLQVKMGNQKSREFTKQAEDDLIAHYLSKDLDNLSFEDKQEIIRSLVREVRVYKGERVDIYGF</sequence>
<keyword evidence="10" id="KW-1185">Reference proteome</keyword>